<comment type="similarity">
    <text evidence="1">To endonucleases of group I introns of fungi and phage.</text>
</comment>
<organism evidence="6">
    <name type="scientific">Agaricus bisporus</name>
    <name type="common">White button mushroom</name>
    <dbReference type="NCBI Taxonomy" id="5341"/>
    <lineage>
        <taxon>Eukaryota</taxon>
        <taxon>Fungi</taxon>
        <taxon>Dikarya</taxon>
        <taxon>Basidiomycota</taxon>
        <taxon>Agaricomycotina</taxon>
        <taxon>Agaricomycetes</taxon>
        <taxon>Agaricomycetidae</taxon>
        <taxon>Agaricales</taxon>
        <taxon>Agaricineae</taxon>
        <taxon>Agaricaceae</taxon>
        <taxon>Agaricus</taxon>
    </lineage>
</organism>
<dbReference type="GO" id="GO:0016787">
    <property type="term" value="F:hydrolase activity"/>
    <property type="evidence" value="ECO:0007669"/>
    <property type="project" value="UniProtKB-KW"/>
</dbReference>
<dbReference type="SMART" id="SM00496">
    <property type="entry name" value="IENR2"/>
    <property type="match status" value="3"/>
</dbReference>
<dbReference type="InterPro" id="IPR003647">
    <property type="entry name" value="Intron_nuc_1_rpt"/>
</dbReference>
<dbReference type="Pfam" id="PF01541">
    <property type="entry name" value="GIY-YIG"/>
    <property type="match status" value="1"/>
</dbReference>
<evidence type="ECO:0000256" key="4">
    <source>
        <dbReference type="ARBA" id="ARBA00022801"/>
    </source>
</evidence>
<evidence type="ECO:0000256" key="1">
    <source>
        <dbReference type="ARBA" id="ARBA00010045"/>
    </source>
</evidence>
<dbReference type="EMBL" id="EU314927">
    <property type="protein sequence ID" value="ABY85447.1"/>
    <property type="molecule type" value="Genomic_DNA"/>
</dbReference>
<dbReference type="SMART" id="SM00465">
    <property type="entry name" value="GIYc"/>
    <property type="match status" value="1"/>
</dbReference>
<keyword evidence="3 6" id="KW-0255">Endonuclease</keyword>
<gene>
    <name evidence="6" type="primary">I-AbiXVI-P</name>
</gene>
<dbReference type="GO" id="GO:0003677">
    <property type="term" value="F:DNA binding"/>
    <property type="evidence" value="ECO:0007669"/>
    <property type="project" value="InterPro"/>
</dbReference>
<protein>
    <submittedName>
        <fullName evidence="6">Homing endonuclease</fullName>
    </submittedName>
</protein>
<dbReference type="InterPro" id="IPR006350">
    <property type="entry name" value="Intron_endoG1"/>
</dbReference>
<dbReference type="AlphaFoldDB" id="D2CMG9"/>
<name>D2CMG9_AGABI</name>
<dbReference type="InterPro" id="IPR035901">
    <property type="entry name" value="GIY-YIG_endonuc_sf"/>
</dbReference>
<dbReference type="Gene3D" id="3.40.1440.10">
    <property type="entry name" value="GIY-YIG endonuclease"/>
    <property type="match status" value="1"/>
</dbReference>
<geneLocation type="mitochondrion" evidence="6"/>
<dbReference type="InterPro" id="IPR003611">
    <property type="entry name" value="NUMOD3"/>
</dbReference>
<evidence type="ECO:0000259" key="5">
    <source>
        <dbReference type="PROSITE" id="PS50164"/>
    </source>
</evidence>
<dbReference type="Pfam" id="PF07460">
    <property type="entry name" value="NUMOD3"/>
    <property type="match status" value="1"/>
</dbReference>
<evidence type="ECO:0000313" key="6">
    <source>
        <dbReference type="EMBL" id="ABY85447.1"/>
    </source>
</evidence>
<dbReference type="InterPro" id="IPR000305">
    <property type="entry name" value="GIY-YIG_endonuc"/>
</dbReference>
<reference evidence="6" key="1">
    <citation type="journal article" date="2010" name="PLoS ONE">
        <title>The Agaricus bisporus cox1 gene: the longest mitochondrial gene and the largest reservoir of mitochondrial group i introns.</title>
        <authorList>
            <person name="Ferandon C."/>
            <person name="Moukha S."/>
            <person name="Callac P."/>
            <person name="Benedetto J.P."/>
            <person name="Castroviejo M."/>
            <person name="Barroso G."/>
        </authorList>
    </citation>
    <scope>NUCLEOTIDE SEQUENCE</scope>
</reference>
<evidence type="ECO:0000256" key="3">
    <source>
        <dbReference type="ARBA" id="ARBA00022759"/>
    </source>
</evidence>
<proteinExistence type="predicted"/>
<keyword evidence="6" id="KW-0496">Mitochondrion</keyword>
<sequence length="354" mass="41154">MSYYIFEFFDYFTKNCTLLDCDSTCFLIKVLKQIKPIKVYNSLKEDRLQLFKEQKNKTGVYCLVNLINGHTYIGSSVNIEGRMKSYLNNSYLKSKQNSNLPISSALPKYGQEHFAVLIVEYVDIENLTIVETNYITSLLPYYNVLKQGYSSLGYKHTENTKLWLSELAKNRVHSDKTKVLISRALIGENNPFYNQNHSVEAKLRMIEANSAYPVYIYNSFRELLVIFPSVKTLAKLINSNHSTIVSFIKNVSSKEPLFRGEWYLTNLPLNLTDTPLISNWLSKESNNIILEMNNNYKIKKAVFVYNKNKEFICKFEGVTHAGKELNINHSVIKKYALLNAPYKDYIFSYERLRD</sequence>
<dbReference type="SUPFAM" id="SSF82771">
    <property type="entry name" value="GIY-YIG endonuclease"/>
    <property type="match status" value="1"/>
</dbReference>
<keyword evidence="2" id="KW-0540">Nuclease</keyword>
<feature type="domain" description="GIY-YIG" evidence="5">
    <location>
        <begin position="56"/>
        <end position="144"/>
    </location>
</feature>
<dbReference type="GO" id="GO:0004519">
    <property type="term" value="F:endonuclease activity"/>
    <property type="evidence" value="ECO:0007669"/>
    <property type="project" value="UniProtKB-KW"/>
</dbReference>
<dbReference type="InterPro" id="IPR010896">
    <property type="entry name" value="NUMOD1"/>
</dbReference>
<keyword evidence="4" id="KW-0378">Hydrolase</keyword>
<dbReference type="SMART" id="SM00497">
    <property type="entry name" value="IENR1"/>
    <property type="match status" value="2"/>
</dbReference>
<dbReference type="Pfam" id="PF07453">
    <property type="entry name" value="NUMOD1"/>
    <property type="match status" value="2"/>
</dbReference>
<evidence type="ECO:0000256" key="2">
    <source>
        <dbReference type="ARBA" id="ARBA00022722"/>
    </source>
</evidence>
<dbReference type="PROSITE" id="PS50164">
    <property type="entry name" value="GIY_YIG"/>
    <property type="match status" value="1"/>
</dbReference>
<dbReference type="NCBIfam" id="TIGR01453">
    <property type="entry name" value="grpIintron_endo"/>
    <property type="match status" value="1"/>
</dbReference>
<accession>D2CMG9</accession>
<dbReference type="SUPFAM" id="SSF64496">
    <property type="entry name" value="DNA-binding domain of intron-encoded endonucleases"/>
    <property type="match status" value="1"/>
</dbReference>